<protein>
    <submittedName>
        <fullName evidence="1">Uncharacterized protein</fullName>
    </submittedName>
</protein>
<organism evidence="1 2">
    <name type="scientific">Moraxella catarrhalis</name>
    <name type="common">Branhamella catarrhalis</name>
    <dbReference type="NCBI Taxonomy" id="480"/>
    <lineage>
        <taxon>Bacteria</taxon>
        <taxon>Pseudomonadati</taxon>
        <taxon>Pseudomonadota</taxon>
        <taxon>Gammaproteobacteria</taxon>
        <taxon>Moraxellales</taxon>
        <taxon>Moraxellaceae</taxon>
        <taxon>Moraxella</taxon>
    </lineage>
</organism>
<reference evidence="1 2" key="1">
    <citation type="journal article" date="2016" name="Genome Biol. Evol.">
        <title>Comparative Genomic Analyses of the Moraxella catarrhalis Serosensitive and Seroresistant Lineages Demonstrate Their Independent Evolution.</title>
        <authorList>
            <person name="Earl J.P."/>
            <person name="de Vries S.P."/>
            <person name="Ahmed A."/>
            <person name="Powell E."/>
            <person name="Schultz M.P."/>
            <person name="Hermans P.W."/>
            <person name="Hill D.J."/>
            <person name="Zhou Z."/>
            <person name="Constantinidou C.I."/>
            <person name="Hu F.Z."/>
            <person name="Bootsma H.J."/>
            <person name="Ehrlich G.D."/>
        </authorList>
    </citation>
    <scope>NUCLEOTIDE SEQUENCE [LARGE SCALE GENOMIC DNA]</scope>
    <source>
        <strain evidence="1 2">Z7574</strain>
    </source>
</reference>
<accession>A0A7Z1A460</accession>
<comment type="caution">
    <text evidence="1">The sequence shown here is derived from an EMBL/GenBank/DDBJ whole genome shotgun (WGS) entry which is preliminary data.</text>
</comment>
<dbReference type="EMBL" id="LXHE01000007">
    <property type="protein sequence ID" value="OAV01176.1"/>
    <property type="molecule type" value="Genomic_DNA"/>
</dbReference>
<dbReference type="AlphaFoldDB" id="A0A7Z1A460"/>
<proteinExistence type="predicted"/>
<dbReference type="Proteomes" id="UP000078446">
    <property type="component" value="Unassembled WGS sequence"/>
</dbReference>
<gene>
    <name evidence="1" type="ORF">AO382_0933</name>
</gene>
<name>A0A7Z1A460_MORCA</name>
<evidence type="ECO:0000313" key="2">
    <source>
        <dbReference type="Proteomes" id="UP000078446"/>
    </source>
</evidence>
<evidence type="ECO:0000313" key="1">
    <source>
        <dbReference type="EMBL" id="OAV01176.1"/>
    </source>
</evidence>
<sequence>MLKPKKLLAFCVYTGKNFDESKFLPFILRIYHYNSKTFVSYIFDL</sequence>